<organism evidence="1 2">
    <name type="scientific">Crenobacter oryzisoli</name>
    <dbReference type="NCBI Taxonomy" id="3056844"/>
    <lineage>
        <taxon>Bacteria</taxon>
        <taxon>Pseudomonadati</taxon>
        <taxon>Pseudomonadota</taxon>
        <taxon>Betaproteobacteria</taxon>
        <taxon>Neisseriales</taxon>
        <taxon>Neisseriaceae</taxon>
        <taxon>Crenobacter</taxon>
    </lineage>
</organism>
<accession>A0ABT7XPZ4</accession>
<keyword evidence="2" id="KW-1185">Reference proteome</keyword>
<evidence type="ECO:0000313" key="2">
    <source>
        <dbReference type="Proteomes" id="UP001168540"/>
    </source>
</evidence>
<dbReference type="PANTHER" id="PTHR47017">
    <property type="entry name" value="ACYL-COA"/>
    <property type="match status" value="1"/>
</dbReference>
<dbReference type="InterPro" id="IPR016181">
    <property type="entry name" value="Acyl_CoA_acyltransferase"/>
</dbReference>
<dbReference type="RefSeq" id="WP_289830279.1">
    <property type="nucleotide sequence ID" value="NZ_JAUEDK010000020.1"/>
</dbReference>
<dbReference type="PANTHER" id="PTHR47017:SF1">
    <property type="entry name" value="ACYL-COA"/>
    <property type="match status" value="1"/>
</dbReference>
<dbReference type="InterPro" id="IPR007434">
    <property type="entry name" value="FemAB-like"/>
</dbReference>
<evidence type="ECO:0000313" key="1">
    <source>
        <dbReference type="EMBL" id="MDN0075639.1"/>
    </source>
</evidence>
<comment type="caution">
    <text evidence="1">The sequence shown here is derived from an EMBL/GenBank/DDBJ whole genome shotgun (WGS) entry which is preliminary data.</text>
</comment>
<proteinExistence type="predicted"/>
<dbReference type="SUPFAM" id="SSF55729">
    <property type="entry name" value="Acyl-CoA N-acyltransferases (Nat)"/>
    <property type="match status" value="1"/>
</dbReference>
<dbReference type="EMBL" id="JAUEDK010000020">
    <property type="protein sequence ID" value="MDN0075639.1"/>
    <property type="molecule type" value="Genomic_DNA"/>
</dbReference>
<reference evidence="1" key="1">
    <citation type="submission" date="2023-06" db="EMBL/GenBank/DDBJ databases">
        <authorList>
            <person name="Zhang S."/>
        </authorList>
    </citation>
    <scope>NUCLEOTIDE SEQUENCE</scope>
    <source>
        <strain evidence="1">SG2303</strain>
    </source>
</reference>
<dbReference type="Pfam" id="PF04339">
    <property type="entry name" value="FemAB_like"/>
    <property type="match status" value="1"/>
</dbReference>
<sequence length="374" mass="41373">MNVTVGDNIAGISAPQWDALGGAGGPFTRHAWLAALEASGAVGRDTGWQPLPLTAEQHGRLVAAAPAYLKSHSWGEYVFDWSWADAFERAGLAYYPKLLVAVPFTPVEGPRLMGDVGLLAAAAETLVAEHHLSSAHVLFPPEAELATLGERGWLVRHGVQFHWQNRGYRDFADFLDALTRDKRKKIRQERRRVVEAGVTVRVLEGAAIGEGDWAGFHRGYVNTYHEYRSTPYLSLDFFRRIGATMAEQLVLFVAERNGEALAYSLCVRDGRALYGRYWGALADVPLLHFELCYYAGIEYAIAAGLAVFEGGAQGEHKQARGFEPERTASAHWIGEASFRQAIERWLARERTSVAGYLAELRNHSAYPDGVTESR</sequence>
<gene>
    <name evidence="1" type="ORF">QU481_12130</name>
</gene>
<protein>
    <submittedName>
        <fullName evidence="1">GNAT family N-acetyltransferase</fullName>
    </submittedName>
</protein>
<name>A0ABT7XPZ4_9NEIS</name>
<dbReference type="Gene3D" id="3.40.630.30">
    <property type="match status" value="1"/>
</dbReference>
<dbReference type="Proteomes" id="UP001168540">
    <property type="component" value="Unassembled WGS sequence"/>
</dbReference>